<dbReference type="PANTHER" id="PTHR43863:SF2">
    <property type="entry name" value="MALTASE-GLUCOAMYLASE"/>
    <property type="match status" value="1"/>
</dbReference>
<dbReference type="SUPFAM" id="SSF51126">
    <property type="entry name" value="Pectin lyase-like"/>
    <property type="match status" value="1"/>
</dbReference>
<dbReference type="InterPro" id="IPR055149">
    <property type="entry name" value="Agl_cat_D2"/>
</dbReference>
<feature type="domain" description="CBM6" evidence="3">
    <location>
        <begin position="315"/>
        <end position="435"/>
    </location>
</feature>
<dbReference type="InterPro" id="IPR051816">
    <property type="entry name" value="Glycosyl_Hydrolase_31"/>
</dbReference>
<dbReference type="InterPro" id="IPR006584">
    <property type="entry name" value="Cellulose-bd_IV"/>
</dbReference>
<dbReference type="SMART" id="SM00606">
    <property type="entry name" value="CBD_IV"/>
    <property type="match status" value="2"/>
</dbReference>
<protein>
    <submittedName>
        <fullName evidence="4">Carbohydrate-binding protein</fullName>
    </submittedName>
</protein>
<evidence type="ECO:0000313" key="5">
    <source>
        <dbReference type="Proteomes" id="UP000625527"/>
    </source>
</evidence>
<feature type="signal peptide" evidence="2">
    <location>
        <begin position="1"/>
        <end position="26"/>
    </location>
</feature>
<dbReference type="Pfam" id="PF22816">
    <property type="entry name" value="CatAgl_D2"/>
    <property type="match status" value="1"/>
</dbReference>
<dbReference type="Gene3D" id="2.60.120.260">
    <property type="entry name" value="Galactose-binding domain-like"/>
    <property type="match status" value="4"/>
</dbReference>
<dbReference type="Gene3D" id="2.160.20.10">
    <property type="entry name" value="Single-stranded right-handed beta-helix, Pectin lyase-like"/>
    <property type="match status" value="1"/>
</dbReference>
<accession>A0ABR9MWC0</accession>
<evidence type="ECO:0000313" key="4">
    <source>
        <dbReference type="EMBL" id="MBE1875699.1"/>
    </source>
</evidence>
<keyword evidence="5" id="KW-1185">Reference proteome</keyword>
<dbReference type="InterPro" id="IPR012334">
    <property type="entry name" value="Pectin_lyas_fold"/>
</dbReference>
<feature type="domain" description="CBM6" evidence="3">
    <location>
        <begin position="38"/>
        <end position="165"/>
    </location>
</feature>
<dbReference type="SMART" id="SM00710">
    <property type="entry name" value="PbH1"/>
    <property type="match status" value="9"/>
</dbReference>
<dbReference type="InterPro" id="IPR006626">
    <property type="entry name" value="PbH1"/>
</dbReference>
<dbReference type="PANTHER" id="PTHR43863">
    <property type="entry name" value="HYDROLASE, PUTATIVE (AFU_ORTHOLOGUE AFUA_1G03140)-RELATED"/>
    <property type="match status" value="1"/>
</dbReference>
<proteinExistence type="predicted"/>
<comment type="caution">
    <text evidence="4">The sequence shown here is derived from an EMBL/GenBank/DDBJ whole genome shotgun (WGS) entry which is preliminary data.</text>
</comment>
<dbReference type="InterPro" id="IPR033801">
    <property type="entry name" value="CBM6-CBM35-CBM36-like_1"/>
</dbReference>
<feature type="domain" description="CBM6" evidence="3">
    <location>
        <begin position="178"/>
        <end position="306"/>
    </location>
</feature>
<dbReference type="EMBL" id="JADAQT010000068">
    <property type="protein sequence ID" value="MBE1875699.1"/>
    <property type="molecule type" value="Genomic_DNA"/>
</dbReference>
<feature type="chain" id="PRO_5046266886" evidence="2">
    <location>
        <begin position="27"/>
        <end position="980"/>
    </location>
</feature>
<organism evidence="4 5">
    <name type="scientific">Myceligenerans pegani</name>
    <dbReference type="NCBI Taxonomy" id="2776917"/>
    <lineage>
        <taxon>Bacteria</taxon>
        <taxon>Bacillati</taxon>
        <taxon>Actinomycetota</taxon>
        <taxon>Actinomycetes</taxon>
        <taxon>Micrococcales</taxon>
        <taxon>Promicromonosporaceae</taxon>
        <taxon>Myceligenerans</taxon>
    </lineage>
</organism>
<dbReference type="InterPro" id="IPR011050">
    <property type="entry name" value="Pectin_lyase_fold/virulence"/>
</dbReference>
<dbReference type="CDD" id="cd04083">
    <property type="entry name" value="CBM35_Lmo2446-like"/>
    <property type="match status" value="2"/>
</dbReference>
<dbReference type="SUPFAM" id="SSF49785">
    <property type="entry name" value="Galactose-binding domain-like"/>
    <property type="match status" value="3"/>
</dbReference>
<reference evidence="4 5" key="1">
    <citation type="submission" date="2020-10" db="EMBL/GenBank/DDBJ databases">
        <title>Myceligenerans pegani sp. nov., an endophytic actinomycete isolated from Peganum harmala L. in Xinjiang, China.</title>
        <authorList>
            <person name="Xin L."/>
        </authorList>
    </citation>
    <scope>NUCLEOTIDE SEQUENCE [LARGE SCALE GENOMIC DNA]</scope>
    <source>
        <strain evidence="4 5">TRM65318</strain>
    </source>
</reference>
<dbReference type="Pfam" id="PF16990">
    <property type="entry name" value="CBM_35"/>
    <property type="match status" value="1"/>
</dbReference>
<evidence type="ECO:0000259" key="3">
    <source>
        <dbReference type="PROSITE" id="PS51175"/>
    </source>
</evidence>
<dbReference type="InterPro" id="IPR008979">
    <property type="entry name" value="Galactose-bd-like_sf"/>
</dbReference>
<evidence type="ECO:0000256" key="1">
    <source>
        <dbReference type="ARBA" id="ARBA00022729"/>
    </source>
</evidence>
<dbReference type="CDD" id="cd14490">
    <property type="entry name" value="CBM6-CBM35-CBM36_like_1"/>
    <property type="match status" value="1"/>
</dbReference>
<name>A0ABR9MWC0_9MICO</name>
<keyword evidence="1 2" id="KW-0732">Signal</keyword>
<gene>
    <name evidence="4" type="ORF">IHE71_08250</name>
</gene>
<dbReference type="Proteomes" id="UP000625527">
    <property type="component" value="Unassembled WGS sequence"/>
</dbReference>
<dbReference type="Pfam" id="PF03422">
    <property type="entry name" value="CBM_6"/>
    <property type="match status" value="2"/>
</dbReference>
<dbReference type="RefSeq" id="WP_192862272.1">
    <property type="nucleotide sequence ID" value="NZ_JADAQT010000068.1"/>
</dbReference>
<dbReference type="Pfam" id="PF22815">
    <property type="entry name" value="CatAgl_D1"/>
    <property type="match status" value="1"/>
</dbReference>
<dbReference type="InterPro" id="IPR005084">
    <property type="entry name" value="CBM6"/>
</dbReference>
<dbReference type="PROSITE" id="PS51175">
    <property type="entry name" value="CBM6"/>
    <property type="match status" value="3"/>
</dbReference>
<evidence type="ECO:0000256" key="2">
    <source>
        <dbReference type="SAM" id="SignalP"/>
    </source>
</evidence>
<sequence>MTGPIAAWRRCCALLVAAAVVGTALAATNATIAQAETTRHEAELALLTGGATAAADHAGYTGSGFVDGYTDGNKGTATTSFAVEIATDAEHTLTLRYANGTGSPKTLTLIIDGAAQQVSLPATANWDDWATHSVSVDLTSGAHTVAYRFGAADSGNVNLDNLEVAPPPQPGAGYSTGPVFEAEAATLAGGAVVASDHAGYSGSGFVGGYTDANSGSASTTFKVRISGGGAVDLVFRYANGTPTDRTLSLVVDGAHVDQLSFPTTSNWDTWDTVTVARSLPEGDHDITLLYGSADNGNVNLDRLDVVDGGEPQPAGPGEAEDAYVSGGAVVTAATGGHSGTGYVEGFTAEGARVVRALGVESAGTATATIRFTTPASDRSLDLLVNARVVGTVDFPSGTGWRTTAMSVPVRAGVNTVGLRAASAGADVFIDSIDVSTQAELAARGATTTYRQYEAEAGSTDGTVLTPSRTYGTVASESSGRSAVRLDTTGEHVSIALASPANGLVLRYSIPDNATGTGLSTPLGLYADGTKLTDVTLTSEHSWLYGAYPYLNDPNSPRPEDRCGPEGGACVPHRFFDEVRVQLPDELPAGTVLRLQKDSAATSHIDIDLVEAEVVPPPLTRPSDALSIIDFGARSGQDATTAINAAVAQARQQRVPVWIPEGDFRLTSAIQVSDVTVLGAGPWYSSIEQTNGRGGFYGSGGGVAIADLAILGDLTVRLDDASDTAIEGDFASDTLIQNVWIQHTKTALWVRPGSKDVLAVGLRVRDTYADGVNLRSSENSRVVQSTFRNTGDDAMAMWSSDGPGSRNTFAFNTVQTPALSNGIAVYGGGPDNRVEDNLVADIVSAGAGISISTRFGVPFSGTTHVRRNTLERAGSREPGWPAELGALWIYADIHPINAPIVIRDMTITDSTFSGVHMSWEKSIDQVSFERVRVDGTGTYGLLFEAPGTTSFADTTVLDTTLGGLSNPSDHTIIRGEGNSGF</sequence>